<reference evidence="1 2" key="1">
    <citation type="submission" date="2013-09" db="EMBL/GenBank/DDBJ databases">
        <title>Corchorus capsularis genome sequencing.</title>
        <authorList>
            <person name="Alam M."/>
            <person name="Haque M.S."/>
            <person name="Islam M.S."/>
            <person name="Emdad E.M."/>
            <person name="Islam M.M."/>
            <person name="Ahmed B."/>
            <person name="Halim A."/>
            <person name="Hossen Q.M.M."/>
            <person name="Hossain M.Z."/>
            <person name="Ahmed R."/>
            <person name="Khan M.M."/>
            <person name="Islam R."/>
            <person name="Rashid M.M."/>
            <person name="Khan S.A."/>
            <person name="Rahman M.S."/>
            <person name="Alam M."/>
        </authorList>
    </citation>
    <scope>NUCLEOTIDE SEQUENCE [LARGE SCALE GENOMIC DNA]</scope>
    <source>
        <strain evidence="2">cv. CVL-1</strain>
        <tissue evidence="1">Whole seedling</tissue>
    </source>
</reference>
<organism evidence="1 2">
    <name type="scientific">Corchorus capsularis</name>
    <name type="common">Jute</name>
    <dbReference type="NCBI Taxonomy" id="210143"/>
    <lineage>
        <taxon>Eukaryota</taxon>
        <taxon>Viridiplantae</taxon>
        <taxon>Streptophyta</taxon>
        <taxon>Embryophyta</taxon>
        <taxon>Tracheophyta</taxon>
        <taxon>Spermatophyta</taxon>
        <taxon>Magnoliopsida</taxon>
        <taxon>eudicotyledons</taxon>
        <taxon>Gunneridae</taxon>
        <taxon>Pentapetalae</taxon>
        <taxon>rosids</taxon>
        <taxon>malvids</taxon>
        <taxon>Malvales</taxon>
        <taxon>Malvaceae</taxon>
        <taxon>Grewioideae</taxon>
        <taxon>Apeibeae</taxon>
        <taxon>Corchorus</taxon>
    </lineage>
</organism>
<keyword evidence="2" id="KW-1185">Reference proteome</keyword>
<dbReference type="Proteomes" id="UP000188268">
    <property type="component" value="Unassembled WGS sequence"/>
</dbReference>
<dbReference type="AlphaFoldDB" id="A0A1R3GZA2"/>
<proteinExistence type="predicted"/>
<comment type="caution">
    <text evidence="1">The sequence shown here is derived from an EMBL/GenBank/DDBJ whole genome shotgun (WGS) entry which is preliminary data.</text>
</comment>
<protein>
    <submittedName>
        <fullName evidence="1">Uncharacterized protein</fullName>
    </submittedName>
</protein>
<accession>A0A1R3GZA2</accession>
<evidence type="ECO:0000313" key="2">
    <source>
        <dbReference type="Proteomes" id="UP000188268"/>
    </source>
</evidence>
<evidence type="ECO:0000313" key="1">
    <source>
        <dbReference type="EMBL" id="OMO63387.1"/>
    </source>
</evidence>
<dbReference type="EMBL" id="AWWV01012961">
    <property type="protein sequence ID" value="OMO63387.1"/>
    <property type="molecule type" value="Genomic_DNA"/>
</dbReference>
<name>A0A1R3GZA2_COCAP</name>
<gene>
    <name evidence="1" type="ORF">CCACVL1_22404</name>
</gene>
<dbReference type="Gramene" id="OMO63387">
    <property type="protein sequence ID" value="OMO63387"/>
    <property type="gene ID" value="CCACVL1_22404"/>
</dbReference>
<sequence>MAKTSHQRAVVAVILIVEAELKWEERKKGYKKDIRY</sequence>